<keyword evidence="10 11" id="KW-0472">Membrane</keyword>
<dbReference type="Pfam" id="PF00664">
    <property type="entry name" value="ABC_membrane"/>
    <property type="match status" value="1"/>
</dbReference>
<dbReference type="PROSITE" id="PS50929">
    <property type="entry name" value="ABC_TM1F"/>
    <property type="match status" value="1"/>
</dbReference>
<keyword evidence="8 15" id="KW-0067">ATP-binding</keyword>
<keyword evidence="5" id="KW-0547">Nucleotide-binding</keyword>
<evidence type="ECO:0000256" key="8">
    <source>
        <dbReference type="ARBA" id="ARBA00022840"/>
    </source>
</evidence>
<organism evidence="15">
    <name type="scientific">Tolypothrix bouteillei VB521301</name>
    <dbReference type="NCBI Taxonomy" id="1479485"/>
    <lineage>
        <taxon>Bacteria</taxon>
        <taxon>Bacillati</taxon>
        <taxon>Cyanobacteriota</taxon>
        <taxon>Cyanophyceae</taxon>
        <taxon>Nostocales</taxon>
        <taxon>Tolypothrichaceae</taxon>
        <taxon>Tolypothrix</taxon>
    </lineage>
</organism>
<evidence type="ECO:0000256" key="9">
    <source>
        <dbReference type="ARBA" id="ARBA00022989"/>
    </source>
</evidence>
<dbReference type="InterPro" id="IPR005074">
    <property type="entry name" value="Peptidase_C39"/>
</dbReference>
<keyword evidence="3" id="KW-1003">Cell membrane</keyword>
<evidence type="ECO:0000256" key="7">
    <source>
        <dbReference type="ARBA" id="ARBA00022807"/>
    </source>
</evidence>
<dbReference type="PANTHER" id="PTHR43394">
    <property type="entry name" value="ATP-DEPENDENT PERMEASE MDL1, MITOCHONDRIAL"/>
    <property type="match status" value="1"/>
</dbReference>
<keyword evidence="7" id="KW-0645">Protease</keyword>
<keyword evidence="6" id="KW-0378">Hydrolase</keyword>
<dbReference type="STRING" id="1479485.DA73_0201260"/>
<dbReference type="GO" id="GO:0006508">
    <property type="term" value="P:proteolysis"/>
    <property type="evidence" value="ECO:0007669"/>
    <property type="project" value="InterPro"/>
</dbReference>
<feature type="transmembrane region" description="Helical" evidence="11">
    <location>
        <begin position="161"/>
        <end position="179"/>
    </location>
</feature>
<comment type="caution">
    <text evidence="15">The sequence shown here is derived from an EMBL/GenBank/DDBJ whole genome shotgun (WGS) entry which is preliminary data.</text>
</comment>
<dbReference type="InterPro" id="IPR039421">
    <property type="entry name" value="Type_1_exporter"/>
</dbReference>
<dbReference type="CDD" id="cd02418">
    <property type="entry name" value="Peptidase_C39B"/>
    <property type="match status" value="1"/>
</dbReference>
<dbReference type="Gene3D" id="3.90.70.10">
    <property type="entry name" value="Cysteine proteinases"/>
    <property type="match status" value="1"/>
</dbReference>
<sequence length="741" mass="81695">MKYQIVLQHSEEDCGAACIATVAKYYGRTFAIGRVREAVGTGSRGTSLLGLSRGAETLGFNARQVKASPQILDSLHKAPLPAIIHWKGHHWVVFYGQKGKKYVIADPGIGIRYLTREELLKGWGNGIMLLLEPDDSRFYQQTSDKVGGFGRYLVRVWPYRFILAQAIGINIAIGLLSLASPLMMQLLTDDVLVRGDTQLLTTVAIGVIAMNLFRSAIGLVQSHLIGHFGQRLQLGLILEYGRKLLHLPLSYFEGRRSGEVVSRIADVNAINALVSQIVLGLPSQFFIALVSLGFMLFYSWGLTLASFTAFVIVTFVNLLFLPALRQKTRSQIVLSTENQGFLVETFRGVQVLKTTQATPQAWQEYQSNFGRLANLGWTTMKLGLYSSTITGILSNLTSIALLWLGSYLVINRTLSIGQLLAFNGMSGNFLGFLGSAIGLVDELITAQIVIQRLTEVIDATPEDENDFKKPEAEIPGNANITCTNLNFHHAGRVDLLQDFSLTIPGGQVTALIGKSGCGKSTLAKLIAGLYSLQSGNIRYGIYNQQDLSLECLRQQVVLVPQEPHFWSRSIIDNFRFSYPHISFEQIVRACQIVGADEFISKLPDKYQTVLGEFGANLSGGQRQRLAIARAIVTEPPILILDESTGALDPVSEAQVLDKLLYYRQGKTTIMISHRPNVIQRADWIVLLEEGRLKIQGTPEELRLVPGDHLDFLDDFALPRNGLMVKSSPKSESNGKSLALGK</sequence>
<evidence type="ECO:0000256" key="10">
    <source>
        <dbReference type="ARBA" id="ARBA00023136"/>
    </source>
</evidence>
<dbReference type="AlphaFoldDB" id="A0A0C1RPV4"/>
<feature type="transmembrane region" description="Helical" evidence="11">
    <location>
        <begin position="389"/>
        <end position="410"/>
    </location>
</feature>
<dbReference type="InterPro" id="IPR017871">
    <property type="entry name" value="ABC_transporter-like_CS"/>
</dbReference>
<evidence type="ECO:0000256" key="3">
    <source>
        <dbReference type="ARBA" id="ARBA00022475"/>
    </source>
</evidence>
<dbReference type="FunFam" id="3.40.50.300:FF:000299">
    <property type="entry name" value="ABC transporter ATP-binding protein/permease"/>
    <property type="match status" value="1"/>
</dbReference>
<protein>
    <submittedName>
        <fullName evidence="15">ABC transporter ATP-binding protein</fullName>
    </submittedName>
</protein>
<feature type="transmembrane region" description="Helical" evidence="11">
    <location>
        <begin position="199"/>
        <end position="220"/>
    </location>
</feature>
<evidence type="ECO:0000313" key="15">
    <source>
        <dbReference type="EMBL" id="KIE13995.1"/>
    </source>
</evidence>
<dbReference type="SMART" id="SM00382">
    <property type="entry name" value="AAA"/>
    <property type="match status" value="1"/>
</dbReference>
<evidence type="ECO:0000256" key="1">
    <source>
        <dbReference type="ARBA" id="ARBA00004651"/>
    </source>
</evidence>
<evidence type="ECO:0000256" key="4">
    <source>
        <dbReference type="ARBA" id="ARBA00022692"/>
    </source>
</evidence>
<feature type="domain" description="ABC transmembrane type-1" evidence="13">
    <location>
        <begin position="166"/>
        <end position="445"/>
    </location>
</feature>
<gene>
    <name evidence="15" type="ORF">DA73_0201260</name>
</gene>
<dbReference type="GO" id="GO:0005524">
    <property type="term" value="F:ATP binding"/>
    <property type="evidence" value="ECO:0007669"/>
    <property type="project" value="UniProtKB-KW"/>
</dbReference>
<keyword evidence="9 11" id="KW-1133">Transmembrane helix</keyword>
<dbReference type="PANTHER" id="PTHR43394:SF1">
    <property type="entry name" value="ATP-BINDING CASSETTE SUB-FAMILY B MEMBER 10, MITOCHONDRIAL"/>
    <property type="match status" value="1"/>
</dbReference>
<keyword evidence="2" id="KW-0813">Transport</keyword>
<dbReference type="GO" id="GO:0016887">
    <property type="term" value="F:ATP hydrolysis activity"/>
    <property type="evidence" value="ECO:0007669"/>
    <property type="project" value="InterPro"/>
</dbReference>
<dbReference type="InterPro" id="IPR003593">
    <property type="entry name" value="AAA+_ATPase"/>
</dbReference>
<evidence type="ECO:0000256" key="11">
    <source>
        <dbReference type="SAM" id="Phobius"/>
    </source>
</evidence>
<dbReference type="InterPro" id="IPR011527">
    <property type="entry name" value="ABC1_TM_dom"/>
</dbReference>
<evidence type="ECO:0000256" key="5">
    <source>
        <dbReference type="ARBA" id="ARBA00022741"/>
    </source>
</evidence>
<accession>A0A0C1RPV4</accession>
<proteinExistence type="predicted"/>
<dbReference type="SUPFAM" id="SSF90123">
    <property type="entry name" value="ABC transporter transmembrane region"/>
    <property type="match status" value="1"/>
</dbReference>
<dbReference type="InterPro" id="IPR027417">
    <property type="entry name" value="P-loop_NTPase"/>
</dbReference>
<evidence type="ECO:0000259" key="12">
    <source>
        <dbReference type="PROSITE" id="PS50893"/>
    </source>
</evidence>
<evidence type="ECO:0000256" key="6">
    <source>
        <dbReference type="ARBA" id="ARBA00022801"/>
    </source>
</evidence>
<feature type="transmembrane region" description="Helical" evidence="11">
    <location>
        <begin position="304"/>
        <end position="324"/>
    </location>
</feature>
<dbReference type="Pfam" id="PF00005">
    <property type="entry name" value="ABC_tran"/>
    <property type="match status" value="1"/>
</dbReference>
<keyword evidence="4 11" id="KW-0812">Transmembrane</keyword>
<evidence type="ECO:0000259" key="14">
    <source>
        <dbReference type="PROSITE" id="PS50990"/>
    </source>
</evidence>
<dbReference type="InterPro" id="IPR036640">
    <property type="entry name" value="ABC1_TM_sf"/>
</dbReference>
<reference evidence="15" key="1">
    <citation type="journal article" date="2015" name="Genome Announc.">
        <title>Draft Genome Sequence of Tolypothrix boutellei Strain VB521301.</title>
        <authorList>
            <person name="Chandrababunaidu M.M."/>
            <person name="Singh D."/>
            <person name="Sen D."/>
            <person name="Bhan S."/>
            <person name="Das S."/>
            <person name="Gupta A."/>
            <person name="Adhikary S.P."/>
            <person name="Tripathy S."/>
        </authorList>
    </citation>
    <scope>NUCLEOTIDE SEQUENCE</scope>
    <source>
        <strain evidence="15">VB521301</strain>
    </source>
</reference>
<evidence type="ECO:0000259" key="13">
    <source>
        <dbReference type="PROSITE" id="PS50929"/>
    </source>
</evidence>
<dbReference type="InterPro" id="IPR003439">
    <property type="entry name" value="ABC_transporter-like_ATP-bd"/>
</dbReference>
<dbReference type="PROSITE" id="PS00211">
    <property type="entry name" value="ABC_TRANSPORTER_1"/>
    <property type="match status" value="1"/>
</dbReference>
<dbReference type="CDD" id="cd18570">
    <property type="entry name" value="ABC_6TM_PCAT1_LagD_like"/>
    <property type="match status" value="1"/>
</dbReference>
<dbReference type="SUPFAM" id="SSF52540">
    <property type="entry name" value="P-loop containing nucleoside triphosphate hydrolases"/>
    <property type="match status" value="1"/>
</dbReference>
<dbReference type="Pfam" id="PF03412">
    <property type="entry name" value="Peptidase_C39"/>
    <property type="match status" value="1"/>
</dbReference>
<dbReference type="EMBL" id="JHEG02000001">
    <property type="protein sequence ID" value="KIE13995.1"/>
    <property type="molecule type" value="Genomic_DNA"/>
</dbReference>
<keyword evidence="7" id="KW-0788">Thiol protease</keyword>
<dbReference type="GO" id="GO:0008234">
    <property type="term" value="F:cysteine-type peptidase activity"/>
    <property type="evidence" value="ECO:0007669"/>
    <property type="project" value="UniProtKB-KW"/>
</dbReference>
<feature type="domain" description="Peptidase C39" evidence="14">
    <location>
        <begin position="8"/>
        <end position="130"/>
    </location>
</feature>
<dbReference type="OrthoDB" id="437054at2"/>
<dbReference type="GO" id="GO:0015421">
    <property type="term" value="F:ABC-type oligopeptide transporter activity"/>
    <property type="evidence" value="ECO:0007669"/>
    <property type="project" value="TreeGrafter"/>
</dbReference>
<name>A0A0C1RPV4_9CYAN</name>
<dbReference type="PROSITE" id="PS50990">
    <property type="entry name" value="PEPTIDASE_C39"/>
    <property type="match status" value="1"/>
</dbReference>
<dbReference type="GO" id="GO:0005886">
    <property type="term" value="C:plasma membrane"/>
    <property type="evidence" value="ECO:0007669"/>
    <property type="project" value="UniProtKB-SubCell"/>
</dbReference>
<feature type="transmembrane region" description="Helical" evidence="11">
    <location>
        <begin position="277"/>
        <end position="298"/>
    </location>
</feature>
<dbReference type="PROSITE" id="PS50893">
    <property type="entry name" value="ABC_TRANSPORTER_2"/>
    <property type="match status" value="1"/>
</dbReference>
<dbReference type="Gene3D" id="3.40.50.300">
    <property type="entry name" value="P-loop containing nucleotide triphosphate hydrolases"/>
    <property type="match status" value="1"/>
</dbReference>
<comment type="subcellular location">
    <subcellularLocation>
        <location evidence="1">Cell membrane</location>
        <topology evidence="1">Multi-pass membrane protein</topology>
    </subcellularLocation>
</comment>
<evidence type="ECO:0000256" key="2">
    <source>
        <dbReference type="ARBA" id="ARBA00022448"/>
    </source>
</evidence>
<dbReference type="Gene3D" id="1.20.1560.10">
    <property type="entry name" value="ABC transporter type 1, transmembrane domain"/>
    <property type="match status" value="1"/>
</dbReference>
<feature type="domain" description="ABC transporter" evidence="12">
    <location>
        <begin position="480"/>
        <end position="714"/>
    </location>
</feature>